<dbReference type="EMBL" id="FOBB01000010">
    <property type="protein sequence ID" value="SEN39083.1"/>
    <property type="molecule type" value="Genomic_DNA"/>
</dbReference>
<protein>
    <submittedName>
        <fullName evidence="1">Uncharacterized protein</fullName>
    </submittedName>
</protein>
<evidence type="ECO:0000313" key="2">
    <source>
        <dbReference type="Proteomes" id="UP000198984"/>
    </source>
</evidence>
<dbReference type="Proteomes" id="UP000198984">
    <property type="component" value="Unassembled WGS sequence"/>
</dbReference>
<gene>
    <name evidence="1" type="ORF">SAMN04488505_11039</name>
</gene>
<keyword evidence="2" id="KW-1185">Reference proteome</keyword>
<sequence length="49" mass="5830">MYGLHKETRQARVRIACLLRFYLRLVPLRVYYEIAGDGNEYSDEIDKGH</sequence>
<dbReference type="STRING" id="573321.SAMN04488505_11039"/>
<organism evidence="1 2">
    <name type="scientific">Chitinophaga rupis</name>
    <dbReference type="NCBI Taxonomy" id="573321"/>
    <lineage>
        <taxon>Bacteria</taxon>
        <taxon>Pseudomonadati</taxon>
        <taxon>Bacteroidota</taxon>
        <taxon>Chitinophagia</taxon>
        <taxon>Chitinophagales</taxon>
        <taxon>Chitinophagaceae</taxon>
        <taxon>Chitinophaga</taxon>
    </lineage>
</organism>
<proteinExistence type="predicted"/>
<evidence type="ECO:0000313" key="1">
    <source>
        <dbReference type="EMBL" id="SEN39083.1"/>
    </source>
</evidence>
<reference evidence="1 2" key="1">
    <citation type="submission" date="2016-10" db="EMBL/GenBank/DDBJ databases">
        <authorList>
            <person name="de Groot N.N."/>
        </authorList>
    </citation>
    <scope>NUCLEOTIDE SEQUENCE [LARGE SCALE GENOMIC DNA]</scope>
    <source>
        <strain evidence="1 2">DSM 21039</strain>
    </source>
</reference>
<accession>A0A1H8G4Z0</accession>
<name>A0A1H8G4Z0_9BACT</name>
<dbReference type="AlphaFoldDB" id="A0A1H8G4Z0"/>